<feature type="compositionally biased region" description="Polar residues" evidence="1">
    <location>
        <begin position="160"/>
        <end position="185"/>
    </location>
</feature>
<feature type="region of interest" description="Disordered" evidence="1">
    <location>
        <begin position="236"/>
        <end position="277"/>
    </location>
</feature>
<feature type="compositionally biased region" description="Gly residues" evidence="1">
    <location>
        <begin position="7"/>
        <end position="21"/>
    </location>
</feature>
<evidence type="ECO:0000313" key="3">
    <source>
        <dbReference type="Proteomes" id="UP001437256"/>
    </source>
</evidence>
<feature type="region of interest" description="Disordered" evidence="1">
    <location>
        <begin position="1"/>
        <end position="101"/>
    </location>
</feature>
<protein>
    <submittedName>
        <fullName evidence="2">Uncharacterized protein</fullName>
    </submittedName>
</protein>
<evidence type="ECO:0000313" key="2">
    <source>
        <dbReference type="EMBL" id="KAL0062872.1"/>
    </source>
</evidence>
<keyword evidence="3" id="KW-1185">Reference proteome</keyword>
<dbReference type="Proteomes" id="UP001437256">
    <property type="component" value="Unassembled WGS sequence"/>
</dbReference>
<gene>
    <name evidence="2" type="ORF">AAF712_010268</name>
</gene>
<organism evidence="2 3">
    <name type="scientific">Marasmius tenuissimus</name>
    <dbReference type="NCBI Taxonomy" id="585030"/>
    <lineage>
        <taxon>Eukaryota</taxon>
        <taxon>Fungi</taxon>
        <taxon>Dikarya</taxon>
        <taxon>Basidiomycota</taxon>
        <taxon>Agaricomycotina</taxon>
        <taxon>Agaricomycetes</taxon>
        <taxon>Agaricomycetidae</taxon>
        <taxon>Agaricales</taxon>
        <taxon>Marasmiineae</taxon>
        <taxon>Marasmiaceae</taxon>
        <taxon>Marasmius</taxon>
    </lineage>
</organism>
<accession>A0ABR2ZNZ0</accession>
<reference evidence="2 3" key="1">
    <citation type="submission" date="2024-05" db="EMBL/GenBank/DDBJ databases">
        <title>A draft genome resource for the thread blight pathogen Marasmius tenuissimus strain MS-2.</title>
        <authorList>
            <person name="Yulfo-Soto G.E."/>
            <person name="Baruah I.K."/>
            <person name="Amoako-Attah I."/>
            <person name="Bukari Y."/>
            <person name="Meinhardt L.W."/>
            <person name="Bailey B.A."/>
            <person name="Cohen S.P."/>
        </authorList>
    </citation>
    <scope>NUCLEOTIDE SEQUENCE [LARGE SCALE GENOMIC DNA]</scope>
    <source>
        <strain evidence="2 3">MS-2</strain>
    </source>
</reference>
<sequence>MTQYDDGMGGRLAGAAVGGGVVSPYPLFGGPGQQYANAPPSQHGHGSDTTHSYNTHSPPPSGTFGAMSSGSGHPGDWRHPSPGPSLGAATSSSSGGGVAMSPGRLAKEREAFGGGFAGAAGIPLPQHQQYGPGPGPGPGAGPPPSSYYNQQSPQGRRMSLESSGAHSGVFYSTNSEYSQPNSSSYAAGAGAGTAQRLSIANPDVDSQGHGFDESARQAYLAGGPVGSRVRVAQDAGAVGEEEIPPTYDSLVSGSTSGKGYIRRLEASRGPGVRPLGR</sequence>
<name>A0ABR2ZNZ0_9AGAR</name>
<feature type="compositionally biased region" description="Low complexity" evidence="1">
    <location>
        <begin position="84"/>
        <end position="101"/>
    </location>
</feature>
<feature type="region of interest" description="Disordered" evidence="1">
    <location>
        <begin position="116"/>
        <end position="193"/>
    </location>
</feature>
<comment type="caution">
    <text evidence="2">The sequence shown here is derived from an EMBL/GenBank/DDBJ whole genome shotgun (WGS) entry which is preliminary data.</text>
</comment>
<proteinExistence type="predicted"/>
<feature type="compositionally biased region" description="Polar residues" evidence="1">
    <location>
        <begin position="47"/>
        <end position="56"/>
    </location>
</feature>
<evidence type="ECO:0000256" key="1">
    <source>
        <dbReference type="SAM" id="MobiDB-lite"/>
    </source>
</evidence>
<dbReference type="EMBL" id="JBBXMP010000094">
    <property type="protein sequence ID" value="KAL0062872.1"/>
    <property type="molecule type" value="Genomic_DNA"/>
</dbReference>
<feature type="compositionally biased region" description="Pro residues" evidence="1">
    <location>
        <begin position="133"/>
        <end position="145"/>
    </location>
</feature>